<sequence>MRLFTDTPRRSLPEPLLPMINVVFLLLIFFLLAATLAQPTPFEVSPPEASGGGAAEPGDLTLFVGADGRLGFGDARDLAALAALGAATEAARAACGACADTLTLRADSKLSGEALAKLVPELSALGFKNLKLVVRGK</sequence>
<dbReference type="GO" id="GO:0022857">
    <property type="term" value="F:transmembrane transporter activity"/>
    <property type="evidence" value="ECO:0007669"/>
    <property type="project" value="InterPro"/>
</dbReference>
<dbReference type="STRING" id="1353537.TP2_00940"/>
<keyword evidence="5" id="KW-1133">Transmembrane helix</keyword>
<dbReference type="RefSeq" id="WP_038072389.1">
    <property type="nucleotide sequence ID" value="NZ_AUND01000001.1"/>
</dbReference>
<evidence type="ECO:0000313" key="9">
    <source>
        <dbReference type="Proteomes" id="UP000027432"/>
    </source>
</evidence>
<protein>
    <recommendedName>
        <fullName evidence="10">Biopolymer transporter ExbD</fullName>
    </recommendedName>
</protein>
<dbReference type="AlphaFoldDB" id="A0A074K3L8"/>
<gene>
    <name evidence="8" type="ORF">TP2_00940</name>
</gene>
<dbReference type="Pfam" id="PF02472">
    <property type="entry name" value="ExbD"/>
    <property type="match status" value="1"/>
</dbReference>
<evidence type="ECO:0000256" key="4">
    <source>
        <dbReference type="ARBA" id="ARBA00022692"/>
    </source>
</evidence>
<evidence type="ECO:0000256" key="2">
    <source>
        <dbReference type="ARBA" id="ARBA00005811"/>
    </source>
</evidence>
<comment type="similarity">
    <text evidence="2 7">Belongs to the ExbD/TolR family.</text>
</comment>
<evidence type="ECO:0000256" key="6">
    <source>
        <dbReference type="ARBA" id="ARBA00023136"/>
    </source>
</evidence>
<dbReference type="InterPro" id="IPR003400">
    <property type="entry name" value="ExbD"/>
</dbReference>
<keyword evidence="6" id="KW-0472">Membrane</keyword>
<name>A0A074K3L8_9RHOB</name>
<evidence type="ECO:0000256" key="5">
    <source>
        <dbReference type="ARBA" id="ARBA00022989"/>
    </source>
</evidence>
<evidence type="ECO:0000256" key="1">
    <source>
        <dbReference type="ARBA" id="ARBA00004162"/>
    </source>
</evidence>
<keyword evidence="9" id="KW-1185">Reference proteome</keyword>
<dbReference type="EMBL" id="AUND01000001">
    <property type="protein sequence ID" value="KEO56117.1"/>
    <property type="molecule type" value="Genomic_DNA"/>
</dbReference>
<dbReference type="eggNOG" id="COG0848">
    <property type="taxonomic scope" value="Bacteria"/>
</dbReference>
<keyword evidence="7" id="KW-0653">Protein transport</keyword>
<dbReference type="Proteomes" id="UP000027432">
    <property type="component" value="Unassembled WGS sequence"/>
</dbReference>
<comment type="caution">
    <text evidence="8">The sequence shown here is derived from an EMBL/GenBank/DDBJ whole genome shotgun (WGS) entry which is preliminary data.</text>
</comment>
<evidence type="ECO:0000256" key="3">
    <source>
        <dbReference type="ARBA" id="ARBA00022475"/>
    </source>
</evidence>
<dbReference type="OrthoDB" id="7874621at2"/>
<keyword evidence="4 7" id="KW-0812">Transmembrane</keyword>
<reference evidence="8 9" key="1">
    <citation type="submission" date="2013-07" db="EMBL/GenBank/DDBJ databases">
        <title>Thioclava pacifica DSM 10166 Genome Sequencing.</title>
        <authorList>
            <person name="Lai Q."/>
            <person name="Shao Z."/>
        </authorList>
    </citation>
    <scope>NUCLEOTIDE SEQUENCE [LARGE SCALE GENOMIC DNA]</scope>
    <source>
        <strain evidence="8 9">DSM 10166</strain>
    </source>
</reference>
<comment type="subcellular location">
    <subcellularLocation>
        <location evidence="1">Cell membrane</location>
        <topology evidence="1">Single-pass membrane protein</topology>
    </subcellularLocation>
    <subcellularLocation>
        <location evidence="7">Cell membrane</location>
        <topology evidence="7">Single-pass type II membrane protein</topology>
    </subcellularLocation>
</comment>
<organism evidence="8 9">
    <name type="scientific">Thioclava pacifica DSM 10166</name>
    <dbReference type="NCBI Taxonomy" id="1353537"/>
    <lineage>
        <taxon>Bacteria</taxon>
        <taxon>Pseudomonadati</taxon>
        <taxon>Pseudomonadota</taxon>
        <taxon>Alphaproteobacteria</taxon>
        <taxon>Rhodobacterales</taxon>
        <taxon>Paracoccaceae</taxon>
        <taxon>Thioclava</taxon>
    </lineage>
</organism>
<evidence type="ECO:0008006" key="10">
    <source>
        <dbReference type="Google" id="ProtNLM"/>
    </source>
</evidence>
<proteinExistence type="inferred from homology"/>
<evidence type="ECO:0000256" key="7">
    <source>
        <dbReference type="RuleBase" id="RU003879"/>
    </source>
</evidence>
<evidence type="ECO:0000313" key="8">
    <source>
        <dbReference type="EMBL" id="KEO56117.1"/>
    </source>
</evidence>
<keyword evidence="7" id="KW-0813">Transport</keyword>
<keyword evidence="3" id="KW-1003">Cell membrane</keyword>
<dbReference type="GO" id="GO:0005886">
    <property type="term" value="C:plasma membrane"/>
    <property type="evidence" value="ECO:0007669"/>
    <property type="project" value="UniProtKB-SubCell"/>
</dbReference>
<accession>A0A074K3L8</accession>
<dbReference type="GO" id="GO:0015031">
    <property type="term" value="P:protein transport"/>
    <property type="evidence" value="ECO:0007669"/>
    <property type="project" value="UniProtKB-KW"/>
</dbReference>